<organism evidence="2 3">
    <name type="scientific">Dendrothele bispora (strain CBS 962.96)</name>
    <dbReference type="NCBI Taxonomy" id="1314807"/>
    <lineage>
        <taxon>Eukaryota</taxon>
        <taxon>Fungi</taxon>
        <taxon>Dikarya</taxon>
        <taxon>Basidiomycota</taxon>
        <taxon>Agaricomycotina</taxon>
        <taxon>Agaricomycetes</taxon>
        <taxon>Agaricomycetidae</taxon>
        <taxon>Agaricales</taxon>
        <taxon>Agaricales incertae sedis</taxon>
        <taxon>Dendrothele</taxon>
    </lineage>
</organism>
<name>A0A4S8KTX1_DENBC</name>
<feature type="region of interest" description="Disordered" evidence="1">
    <location>
        <begin position="14"/>
        <end position="50"/>
    </location>
</feature>
<accession>A0A4S8KTX1</accession>
<dbReference type="AlphaFoldDB" id="A0A4S8KTX1"/>
<protein>
    <submittedName>
        <fullName evidence="2">Uncharacterized protein</fullName>
    </submittedName>
</protein>
<proteinExistence type="predicted"/>
<gene>
    <name evidence="2" type="ORF">K435DRAFT_32280</name>
</gene>
<sequence length="103" mass="11896">MHYALDPRSLRPLLRDIHLTDTPGGSQVQEREAKRERGEVQGETQGAYKPQCPVRIQTGLDRYQSQFSRSTQVPFHQYATPRRKTVQHRDSLEMSVTIDVFSV</sequence>
<dbReference type="Proteomes" id="UP000297245">
    <property type="component" value="Unassembled WGS sequence"/>
</dbReference>
<evidence type="ECO:0000256" key="1">
    <source>
        <dbReference type="SAM" id="MobiDB-lite"/>
    </source>
</evidence>
<evidence type="ECO:0000313" key="2">
    <source>
        <dbReference type="EMBL" id="THU79161.1"/>
    </source>
</evidence>
<evidence type="ECO:0000313" key="3">
    <source>
        <dbReference type="Proteomes" id="UP000297245"/>
    </source>
</evidence>
<reference evidence="2 3" key="1">
    <citation type="journal article" date="2019" name="Nat. Ecol. Evol.">
        <title>Megaphylogeny resolves global patterns of mushroom evolution.</title>
        <authorList>
            <person name="Varga T."/>
            <person name="Krizsan K."/>
            <person name="Foldi C."/>
            <person name="Dima B."/>
            <person name="Sanchez-Garcia M."/>
            <person name="Sanchez-Ramirez S."/>
            <person name="Szollosi G.J."/>
            <person name="Szarkandi J.G."/>
            <person name="Papp V."/>
            <person name="Albert L."/>
            <person name="Andreopoulos W."/>
            <person name="Angelini C."/>
            <person name="Antonin V."/>
            <person name="Barry K.W."/>
            <person name="Bougher N.L."/>
            <person name="Buchanan P."/>
            <person name="Buyck B."/>
            <person name="Bense V."/>
            <person name="Catcheside P."/>
            <person name="Chovatia M."/>
            <person name="Cooper J."/>
            <person name="Damon W."/>
            <person name="Desjardin D."/>
            <person name="Finy P."/>
            <person name="Geml J."/>
            <person name="Haridas S."/>
            <person name="Hughes K."/>
            <person name="Justo A."/>
            <person name="Karasinski D."/>
            <person name="Kautmanova I."/>
            <person name="Kiss B."/>
            <person name="Kocsube S."/>
            <person name="Kotiranta H."/>
            <person name="LaButti K.M."/>
            <person name="Lechner B.E."/>
            <person name="Liimatainen K."/>
            <person name="Lipzen A."/>
            <person name="Lukacs Z."/>
            <person name="Mihaltcheva S."/>
            <person name="Morgado L.N."/>
            <person name="Niskanen T."/>
            <person name="Noordeloos M.E."/>
            <person name="Ohm R.A."/>
            <person name="Ortiz-Santana B."/>
            <person name="Ovrebo C."/>
            <person name="Racz N."/>
            <person name="Riley R."/>
            <person name="Savchenko A."/>
            <person name="Shiryaev A."/>
            <person name="Soop K."/>
            <person name="Spirin V."/>
            <person name="Szebenyi C."/>
            <person name="Tomsovsky M."/>
            <person name="Tulloss R.E."/>
            <person name="Uehling J."/>
            <person name="Grigoriev I.V."/>
            <person name="Vagvolgyi C."/>
            <person name="Papp T."/>
            <person name="Martin F.M."/>
            <person name="Miettinen O."/>
            <person name="Hibbett D.S."/>
            <person name="Nagy L.G."/>
        </authorList>
    </citation>
    <scope>NUCLEOTIDE SEQUENCE [LARGE SCALE GENOMIC DNA]</scope>
    <source>
        <strain evidence="2 3">CBS 962.96</strain>
    </source>
</reference>
<keyword evidence="3" id="KW-1185">Reference proteome</keyword>
<dbReference type="EMBL" id="ML180069">
    <property type="protein sequence ID" value="THU79161.1"/>
    <property type="molecule type" value="Genomic_DNA"/>
</dbReference>
<feature type="compositionally biased region" description="Basic and acidic residues" evidence="1">
    <location>
        <begin position="29"/>
        <end position="40"/>
    </location>
</feature>